<protein>
    <submittedName>
        <fullName evidence="1">Uncharacterized protein</fullName>
    </submittedName>
</protein>
<evidence type="ECO:0000313" key="1">
    <source>
        <dbReference type="EMBL" id="JAD47326.1"/>
    </source>
</evidence>
<proteinExistence type="predicted"/>
<name>A0A0A9A8A8_ARUDO</name>
<reference evidence="1" key="1">
    <citation type="submission" date="2014-09" db="EMBL/GenBank/DDBJ databases">
        <authorList>
            <person name="Magalhaes I.L.F."/>
            <person name="Oliveira U."/>
            <person name="Santos F.R."/>
            <person name="Vidigal T.H.D.A."/>
            <person name="Brescovit A.D."/>
            <person name="Santos A.J."/>
        </authorList>
    </citation>
    <scope>NUCLEOTIDE SEQUENCE</scope>
    <source>
        <tissue evidence="1">Shoot tissue taken approximately 20 cm above the soil surface</tissue>
    </source>
</reference>
<sequence>MARLCLTFRVFKGWTILCRQRPKIFSSLYWQPMRHQKASIQSSASYATSLTCLIQVLVCSL</sequence>
<dbReference type="AlphaFoldDB" id="A0A0A9A8A8"/>
<dbReference type="EMBL" id="GBRH01250569">
    <property type="protein sequence ID" value="JAD47326.1"/>
    <property type="molecule type" value="Transcribed_RNA"/>
</dbReference>
<accession>A0A0A9A8A8</accession>
<organism evidence="1">
    <name type="scientific">Arundo donax</name>
    <name type="common">Giant reed</name>
    <name type="synonym">Donax arundinaceus</name>
    <dbReference type="NCBI Taxonomy" id="35708"/>
    <lineage>
        <taxon>Eukaryota</taxon>
        <taxon>Viridiplantae</taxon>
        <taxon>Streptophyta</taxon>
        <taxon>Embryophyta</taxon>
        <taxon>Tracheophyta</taxon>
        <taxon>Spermatophyta</taxon>
        <taxon>Magnoliopsida</taxon>
        <taxon>Liliopsida</taxon>
        <taxon>Poales</taxon>
        <taxon>Poaceae</taxon>
        <taxon>PACMAD clade</taxon>
        <taxon>Arundinoideae</taxon>
        <taxon>Arundineae</taxon>
        <taxon>Arundo</taxon>
    </lineage>
</organism>
<reference evidence="1" key="2">
    <citation type="journal article" date="2015" name="Data Brief">
        <title>Shoot transcriptome of the giant reed, Arundo donax.</title>
        <authorList>
            <person name="Barrero R.A."/>
            <person name="Guerrero F.D."/>
            <person name="Moolhuijzen P."/>
            <person name="Goolsby J.A."/>
            <person name="Tidwell J."/>
            <person name="Bellgard S.E."/>
            <person name="Bellgard M.I."/>
        </authorList>
    </citation>
    <scope>NUCLEOTIDE SEQUENCE</scope>
    <source>
        <tissue evidence="1">Shoot tissue taken approximately 20 cm above the soil surface</tissue>
    </source>
</reference>